<evidence type="ECO:0000313" key="1">
    <source>
        <dbReference type="EMBL" id="KAF7815061.1"/>
    </source>
</evidence>
<dbReference type="EMBL" id="JAAIUW010000009">
    <property type="protein sequence ID" value="KAF7815061.1"/>
    <property type="molecule type" value="Genomic_DNA"/>
</dbReference>
<comment type="caution">
    <text evidence="1">The sequence shown here is derived from an EMBL/GenBank/DDBJ whole genome shotgun (WGS) entry which is preliminary data.</text>
</comment>
<name>A0A834WDC0_9FABA</name>
<sequence length="47" mass="5120">MSERVLSHHAVKTTKPIRLVKWEALPSGTFKINDDGSSRGNLGKSGI</sequence>
<accession>A0A834WDC0</accession>
<keyword evidence="2" id="KW-1185">Reference proteome</keyword>
<protein>
    <submittedName>
        <fullName evidence="1">Uncharacterized protein</fullName>
    </submittedName>
</protein>
<reference evidence="1" key="1">
    <citation type="submission" date="2020-09" db="EMBL/GenBank/DDBJ databases">
        <title>Genome-Enabled Discovery of Anthraquinone Biosynthesis in Senna tora.</title>
        <authorList>
            <person name="Kang S.-H."/>
            <person name="Pandey R.P."/>
            <person name="Lee C.-M."/>
            <person name="Sim J.-S."/>
            <person name="Jeong J.-T."/>
            <person name="Choi B.-S."/>
            <person name="Jung M."/>
            <person name="Ginzburg D."/>
            <person name="Zhao K."/>
            <person name="Won S.Y."/>
            <person name="Oh T.-J."/>
            <person name="Yu Y."/>
            <person name="Kim N.-H."/>
            <person name="Lee O.R."/>
            <person name="Lee T.-H."/>
            <person name="Bashyal P."/>
            <person name="Kim T.-S."/>
            <person name="Lee W.-H."/>
            <person name="Kawkins C."/>
            <person name="Kim C.-K."/>
            <person name="Kim J.S."/>
            <person name="Ahn B.O."/>
            <person name="Rhee S.Y."/>
            <person name="Sohng J.K."/>
        </authorList>
    </citation>
    <scope>NUCLEOTIDE SEQUENCE</scope>
    <source>
        <tissue evidence="1">Leaf</tissue>
    </source>
</reference>
<evidence type="ECO:0000313" key="2">
    <source>
        <dbReference type="Proteomes" id="UP000634136"/>
    </source>
</evidence>
<organism evidence="1 2">
    <name type="scientific">Senna tora</name>
    <dbReference type="NCBI Taxonomy" id="362788"/>
    <lineage>
        <taxon>Eukaryota</taxon>
        <taxon>Viridiplantae</taxon>
        <taxon>Streptophyta</taxon>
        <taxon>Embryophyta</taxon>
        <taxon>Tracheophyta</taxon>
        <taxon>Spermatophyta</taxon>
        <taxon>Magnoliopsida</taxon>
        <taxon>eudicotyledons</taxon>
        <taxon>Gunneridae</taxon>
        <taxon>Pentapetalae</taxon>
        <taxon>rosids</taxon>
        <taxon>fabids</taxon>
        <taxon>Fabales</taxon>
        <taxon>Fabaceae</taxon>
        <taxon>Caesalpinioideae</taxon>
        <taxon>Cassia clade</taxon>
        <taxon>Senna</taxon>
    </lineage>
</organism>
<dbReference type="AlphaFoldDB" id="A0A834WDC0"/>
<dbReference type="Proteomes" id="UP000634136">
    <property type="component" value="Unassembled WGS sequence"/>
</dbReference>
<gene>
    <name evidence="1" type="ORF">G2W53_029030</name>
</gene>
<proteinExistence type="predicted"/>